<proteinExistence type="predicted"/>
<reference evidence="1" key="1">
    <citation type="submission" date="2016-10" db="EMBL/GenBank/DDBJ databases">
        <authorList>
            <person name="Varghese N."/>
        </authorList>
    </citation>
    <scope>NUCLEOTIDE SEQUENCE</scope>
</reference>
<sequence length="84" mass="9690">MADKETQIKEGQDAKRILEEPLLIKSYEVIQNDIFQQWVRTEIGETDKRESLYHSLRGVLTAQNVLVNTMENGKILEEERKGGS</sequence>
<organism evidence="1">
    <name type="scientific">uncultured virus</name>
    <dbReference type="NCBI Taxonomy" id="340016"/>
    <lineage>
        <taxon>Viruses</taxon>
        <taxon>environmental samples</taxon>
    </lineage>
</organism>
<accession>A0A218MLY1</accession>
<dbReference type="EMBL" id="KY052826">
    <property type="protein sequence ID" value="ASF00285.1"/>
    <property type="molecule type" value="Genomic_DNA"/>
</dbReference>
<evidence type="ECO:0000313" key="1">
    <source>
        <dbReference type="EMBL" id="ASF00285.1"/>
    </source>
</evidence>
<name>A0A218MLY1_9VIRU</name>
<reference evidence="1" key="2">
    <citation type="journal article" date="2017" name="Nat. Commun.">
        <title>Single-virus genomics reveals hidden cosmopolitan and abundant viruses.</title>
        <authorList>
            <person name="Martinez-Hernandez F."/>
            <person name="Fornas O."/>
            <person name="Lluesma Gomez M."/>
            <person name="Bolduc B."/>
            <person name="de la Cruz Pena M.J."/>
            <person name="Martinez J.M."/>
            <person name="Anton J."/>
            <person name="Gasol J.M."/>
            <person name="Rosselli R."/>
            <person name="Rodriguez-Valera F."/>
            <person name="Sullivan M.B."/>
            <person name="Acinas S.G."/>
            <person name="Martinez-Garcia M."/>
        </authorList>
    </citation>
    <scope>NUCLEOTIDE SEQUENCE</scope>
</reference>
<protein>
    <submittedName>
        <fullName evidence="1">Uncharacterized protein</fullName>
    </submittedName>
</protein>